<reference evidence="1 2" key="1">
    <citation type="submission" date="2024-01" db="EMBL/GenBank/DDBJ databases">
        <authorList>
            <person name="Allen C."/>
            <person name="Tagirdzhanova G."/>
        </authorList>
    </citation>
    <scope>NUCLEOTIDE SEQUENCE [LARGE SCALE GENOMIC DNA]</scope>
</reference>
<comment type="caution">
    <text evidence="1">The sequence shown here is derived from an EMBL/GenBank/DDBJ whole genome shotgun (WGS) entry which is preliminary data.</text>
</comment>
<proteinExistence type="predicted"/>
<dbReference type="EMBL" id="CAWUHD010000165">
    <property type="protein sequence ID" value="CAK7236573.1"/>
    <property type="molecule type" value="Genomic_DNA"/>
</dbReference>
<protein>
    <submittedName>
        <fullName evidence="1">Uncharacterized protein</fullName>
    </submittedName>
</protein>
<accession>A0ABP0CWX2</accession>
<gene>
    <name evidence="1" type="ORF">SEUCBS140593_009665</name>
</gene>
<name>A0ABP0CWX2_9PEZI</name>
<evidence type="ECO:0000313" key="1">
    <source>
        <dbReference type="EMBL" id="CAK7236573.1"/>
    </source>
</evidence>
<sequence length="88" mass="10417">MISLRRQFIQSAEPPNITLRAKPYRCITWRKPFQTKCSRKIIVFFIVVLSIPELRRRFQPIPQRNQGDANQSGIGRYIRCGDLDKEVR</sequence>
<evidence type="ECO:0000313" key="2">
    <source>
        <dbReference type="Proteomes" id="UP001642482"/>
    </source>
</evidence>
<keyword evidence="2" id="KW-1185">Reference proteome</keyword>
<dbReference type="Proteomes" id="UP001642482">
    <property type="component" value="Unassembled WGS sequence"/>
</dbReference>
<organism evidence="1 2">
    <name type="scientific">Sporothrix eucalyptigena</name>
    <dbReference type="NCBI Taxonomy" id="1812306"/>
    <lineage>
        <taxon>Eukaryota</taxon>
        <taxon>Fungi</taxon>
        <taxon>Dikarya</taxon>
        <taxon>Ascomycota</taxon>
        <taxon>Pezizomycotina</taxon>
        <taxon>Sordariomycetes</taxon>
        <taxon>Sordariomycetidae</taxon>
        <taxon>Ophiostomatales</taxon>
        <taxon>Ophiostomataceae</taxon>
        <taxon>Sporothrix</taxon>
    </lineage>
</organism>